<reference evidence="2" key="2">
    <citation type="submission" date="2023-06" db="EMBL/GenBank/DDBJ databases">
        <authorList>
            <consortium name="Lawrence Berkeley National Laboratory"/>
            <person name="Haridas S."/>
            <person name="Hensen N."/>
            <person name="Bonometti L."/>
            <person name="Westerberg I."/>
            <person name="Brannstrom I.O."/>
            <person name="Guillou S."/>
            <person name="Cros-Aarteil S."/>
            <person name="Calhoun S."/>
            <person name="Kuo A."/>
            <person name="Mondo S."/>
            <person name="Pangilinan J."/>
            <person name="Riley R."/>
            <person name="Labutti K."/>
            <person name="Andreopoulos B."/>
            <person name="Lipzen A."/>
            <person name="Chen C."/>
            <person name="Yanf M."/>
            <person name="Daum C."/>
            <person name="Ng V."/>
            <person name="Clum A."/>
            <person name="Steindorff A."/>
            <person name="Ohm R."/>
            <person name="Martin F."/>
            <person name="Silar P."/>
            <person name="Natvig D."/>
            <person name="Lalanne C."/>
            <person name="Gautier V."/>
            <person name="Ament-Velasquez S.L."/>
            <person name="Kruys A."/>
            <person name="Hutchinson M.I."/>
            <person name="Powell A.J."/>
            <person name="Barry K."/>
            <person name="Miller A.N."/>
            <person name="Grigoriev I.V."/>
            <person name="Debuchy R."/>
            <person name="Gladieux P."/>
            <person name="Thoren M.H."/>
            <person name="Johannesson H."/>
        </authorList>
    </citation>
    <scope>NUCLEOTIDE SEQUENCE</scope>
    <source>
        <strain evidence="2">CBS 958.72</strain>
    </source>
</reference>
<organism evidence="2 3">
    <name type="scientific">Lasiosphaeria ovina</name>
    <dbReference type="NCBI Taxonomy" id="92902"/>
    <lineage>
        <taxon>Eukaryota</taxon>
        <taxon>Fungi</taxon>
        <taxon>Dikarya</taxon>
        <taxon>Ascomycota</taxon>
        <taxon>Pezizomycotina</taxon>
        <taxon>Sordariomycetes</taxon>
        <taxon>Sordariomycetidae</taxon>
        <taxon>Sordariales</taxon>
        <taxon>Lasiosphaeriaceae</taxon>
        <taxon>Lasiosphaeria</taxon>
    </lineage>
</organism>
<feature type="chain" id="PRO_5042101638" evidence="1">
    <location>
        <begin position="22"/>
        <end position="191"/>
    </location>
</feature>
<dbReference type="Proteomes" id="UP001287356">
    <property type="component" value="Unassembled WGS sequence"/>
</dbReference>
<evidence type="ECO:0000313" key="2">
    <source>
        <dbReference type="EMBL" id="KAK3367302.1"/>
    </source>
</evidence>
<keyword evidence="1" id="KW-0732">Signal</keyword>
<comment type="caution">
    <text evidence="2">The sequence shown here is derived from an EMBL/GenBank/DDBJ whole genome shotgun (WGS) entry which is preliminary data.</text>
</comment>
<evidence type="ECO:0000256" key="1">
    <source>
        <dbReference type="SAM" id="SignalP"/>
    </source>
</evidence>
<evidence type="ECO:0000313" key="3">
    <source>
        <dbReference type="Proteomes" id="UP001287356"/>
    </source>
</evidence>
<gene>
    <name evidence="2" type="ORF">B0T24DRAFT_659317</name>
</gene>
<keyword evidence="3" id="KW-1185">Reference proteome</keyword>
<dbReference type="EMBL" id="JAULSN010000007">
    <property type="protein sequence ID" value="KAK3367302.1"/>
    <property type="molecule type" value="Genomic_DNA"/>
</dbReference>
<sequence>MLIRTIVVLTLITGTTPVAKGAVPGGRIHPPPEYLTIAIINYRSGPVSTSHASNIGAPTPIWGDSTSGTIPSGGAAALVVPTGWAGNVAIFDAPIPGATAAPATDSSLIEANGFSGPITCACSGVVVTGCNIQLWGLNACPKDNGGACVNPLRADKTATTAVPFFAPCQGAAYTFRDCPPNPKQPLNPRGG</sequence>
<dbReference type="AlphaFoldDB" id="A0AAE0N1I8"/>
<feature type="signal peptide" evidence="1">
    <location>
        <begin position="1"/>
        <end position="21"/>
    </location>
</feature>
<name>A0AAE0N1I8_9PEZI</name>
<reference evidence="2" key="1">
    <citation type="journal article" date="2023" name="Mol. Phylogenet. Evol.">
        <title>Genome-scale phylogeny and comparative genomics of the fungal order Sordariales.</title>
        <authorList>
            <person name="Hensen N."/>
            <person name="Bonometti L."/>
            <person name="Westerberg I."/>
            <person name="Brannstrom I.O."/>
            <person name="Guillou S."/>
            <person name="Cros-Aarteil S."/>
            <person name="Calhoun S."/>
            <person name="Haridas S."/>
            <person name="Kuo A."/>
            <person name="Mondo S."/>
            <person name="Pangilinan J."/>
            <person name="Riley R."/>
            <person name="LaButti K."/>
            <person name="Andreopoulos B."/>
            <person name="Lipzen A."/>
            <person name="Chen C."/>
            <person name="Yan M."/>
            <person name="Daum C."/>
            <person name="Ng V."/>
            <person name="Clum A."/>
            <person name="Steindorff A."/>
            <person name="Ohm R.A."/>
            <person name="Martin F."/>
            <person name="Silar P."/>
            <person name="Natvig D.O."/>
            <person name="Lalanne C."/>
            <person name="Gautier V."/>
            <person name="Ament-Velasquez S.L."/>
            <person name="Kruys A."/>
            <person name="Hutchinson M.I."/>
            <person name="Powell A.J."/>
            <person name="Barry K."/>
            <person name="Miller A.N."/>
            <person name="Grigoriev I.V."/>
            <person name="Debuchy R."/>
            <person name="Gladieux P."/>
            <person name="Hiltunen Thoren M."/>
            <person name="Johannesson H."/>
        </authorList>
    </citation>
    <scope>NUCLEOTIDE SEQUENCE</scope>
    <source>
        <strain evidence="2">CBS 958.72</strain>
    </source>
</reference>
<protein>
    <submittedName>
        <fullName evidence="2">Uncharacterized protein</fullName>
    </submittedName>
</protein>
<accession>A0AAE0N1I8</accession>
<proteinExistence type="predicted"/>